<dbReference type="GO" id="GO:0016891">
    <property type="term" value="F:RNA endonuclease activity producing 5'-phosphomonoesters, hydrolytic mechanism"/>
    <property type="evidence" value="ECO:0007669"/>
    <property type="project" value="TreeGrafter"/>
</dbReference>
<protein>
    <recommendedName>
        <fullName evidence="3">phospholipase D</fullName>
        <ecNumber evidence="3">3.1.4.4</ecNumber>
    </recommendedName>
</protein>
<feature type="chain" id="PRO_5015135426" description="phospholipase D" evidence="7">
    <location>
        <begin position="19"/>
        <end position="173"/>
    </location>
</feature>
<evidence type="ECO:0000256" key="4">
    <source>
        <dbReference type="ARBA" id="ARBA00022801"/>
    </source>
</evidence>
<organism evidence="9">
    <name type="scientific">Candidatus Pantoea edessiphila</name>
    <dbReference type="NCBI Taxonomy" id="2044610"/>
    <lineage>
        <taxon>Bacteria</taxon>
        <taxon>Pseudomonadati</taxon>
        <taxon>Pseudomonadota</taxon>
        <taxon>Gammaproteobacteria</taxon>
        <taxon>Enterobacterales</taxon>
        <taxon>Erwiniaceae</taxon>
        <taxon>Pantoea</taxon>
    </lineage>
</organism>
<proteinExistence type="inferred from homology"/>
<accession>A0A2P5T191</accession>
<comment type="similarity">
    <text evidence="2">Belongs to the phospholipase D family.</text>
</comment>
<dbReference type="PANTHER" id="PTHR43856">
    <property type="entry name" value="CARDIOLIPIN HYDROLASE"/>
    <property type="match status" value="1"/>
</dbReference>
<evidence type="ECO:0000313" key="9">
    <source>
        <dbReference type="EMBL" id="PPI88322.1"/>
    </source>
</evidence>
<comment type="catalytic activity">
    <reaction evidence="1">
        <text>a 1,2-diacyl-sn-glycero-3-phosphocholine + H2O = a 1,2-diacyl-sn-glycero-3-phosphate + choline + H(+)</text>
        <dbReference type="Rhea" id="RHEA:14445"/>
        <dbReference type="ChEBI" id="CHEBI:15354"/>
        <dbReference type="ChEBI" id="CHEBI:15377"/>
        <dbReference type="ChEBI" id="CHEBI:15378"/>
        <dbReference type="ChEBI" id="CHEBI:57643"/>
        <dbReference type="ChEBI" id="CHEBI:58608"/>
        <dbReference type="EC" id="3.1.4.4"/>
    </reaction>
</comment>
<keyword evidence="9" id="KW-0540">Nuclease</keyword>
<sequence>MKAYIFSFLIIMTSSSSANSHFHDIEIGFSPGHTANKIVLKAIENSKDSIFVAAYSFTSKPIALALLKAHKRGVNVRLVVDKKSNTGRYTAVTYLVNHFIPVRFNDRYAIMHNKFMIIDSNSVETGSFNYTQSAALRNAENIIYIKNRTDIAGKYRKEFHRLWQEGIEAKPKY</sequence>
<reference evidence="9" key="1">
    <citation type="journal article" date="2018" name="Genome Biol. Evol.">
        <title>Cladogenesis and Genomic Streamlining in Extracellular Endosymbionts of Tropical Stink Bugs.</title>
        <authorList>
            <person name="Otero-Bravo A."/>
            <person name="Goffredi S."/>
            <person name="Sabree Z.L."/>
        </authorList>
    </citation>
    <scope>NUCLEOTIDE SEQUENCE [LARGE SCALE GENOMIC DNA]</scope>
    <source>
        <strain evidence="9">SoEO</strain>
        <plasmid evidence="9">pSOE2</plasmid>
    </source>
</reference>
<keyword evidence="9" id="KW-0614">Plasmid</keyword>
<dbReference type="Proteomes" id="UP000295937">
    <property type="component" value="Plasmid pSOE2"/>
</dbReference>
<dbReference type="Gene3D" id="3.30.870.10">
    <property type="entry name" value="Endonuclease Chain A"/>
    <property type="match status" value="1"/>
</dbReference>
<name>A0A2P5T191_9GAMM</name>
<feature type="signal peptide" evidence="7">
    <location>
        <begin position="1"/>
        <end position="18"/>
    </location>
</feature>
<dbReference type="SUPFAM" id="SSF56024">
    <property type="entry name" value="Phospholipase D/nuclease"/>
    <property type="match status" value="1"/>
</dbReference>
<dbReference type="Pfam" id="PF13091">
    <property type="entry name" value="PLDc_2"/>
    <property type="match status" value="1"/>
</dbReference>
<dbReference type="GO" id="GO:0004630">
    <property type="term" value="F:phospholipase D activity"/>
    <property type="evidence" value="ECO:0007669"/>
    <property type="project" value="UniProtKB-EC"/>
</dbReference>
<dbReference type="EC" id="3.1.4.4" evidence="3"/>
<dbReference type="CDD" id="cd09170">
    <property type="entry name" value="PLDc_Nuc"/>
    <property type="match status" value="1"/>
</dbReference>
<dbReference type="AlphaFoldDB" id="A0A2P5T191"/>
<evidence type="ECO:0000256" key="6">
    <source>
        <dbReference type="ARBA" id="ARBA00023098"/>
    </source>
</evidence>
<geneLocation type="plasmid" evidence="9">
    <name>pSOE2</name>
</geneLocation>
<evidence type="ECO:0000256" key="1">
    <source>
        <dbReference type="ARBA" id="ARBA00000798"/>
    </source>
</evidence>
<evidence type="ECO:0000259" key="8">
    <source>
        <dbReference type="PROSITE" id="PS50035"/>
    </source>
</evidence>
<dbReference type="SMART" id="SM00155">
    <property type="entry name" value="PLDc"/>
    <property type="match status" value="1"/>
</dbReference>
<keyword evidence="9" id="KW-0255">Endonuclease</keyword>
<feature type="domain" description="PLD phosphodiesterase" evidence="8">
    <location>
        <begin position="107"/>
        <end position="134"/>
    </location>
</feature>
<keyword evidence="6" id="KW-0443">Lipid metabolism</keyword>
<dbReference type="InterPro" id="IPR051406">
    <property type="entry name" value="PLD_domain"/>
</dbReference>
<dbReference type="PANTHER" id="PTHR43856:SF1">
    <property type="entry name" value="MITOCHONDRIAL CARDIOLIPIN HYDROLASE"/>
    <property type="match status" value="1"/>
</dbReference>
<dbReference type="PROSITE" id="PS50035">
    <property type="entry name" value="PLD"/>
    <property type="match status" value="1"/>
</dbReference>
<evidence type="ECO:0000256" key="7">
    <source>
        <dbReference type="SAM" id="SignalP"/>
    </source>
</evidence>
<dbReference type="GO" id="GO:0016042">
    <property type="term" value="P:lipid catabolic process"/>
    <property type="evidence" value="ECO:0007669"/>
    <property type="project" value="UniProtKB-KW"/>
</dbReference>
<keyword evidence="7" id="KW-0732">Signal</keyword>
<comment type="caution">
    <text evidence="9">The sequence shown here is derived from an EMBL/GenBank/DDBJ whole genome shotgun (WGS) entry which is preliminary data.</text>
</comment>
<dbReference type="InterPro" id="IPR001736">
    <property type="entry name" value="PLipase_D/transphosphatidylase"/>
</dbReference>
<evidence type="ECO:0000256" key="3">
    <source>
        <dbReference type="ARBA" id="ARBA00012027"/>
    </source>
</evidence>
<dbReference type="EMBL" id="PDKR01000010">
    <property type="protein sequence ID" value="PPI88322.1"/>
    <property type="molecule type" value="Genomic_DNA"/>
</dbReference>
<dbReference type="GO" id="GO:0006793">
    <property type="term" value="P:phosphorus metabolic process"/>
    <property type="evidence" value="ECO:0007669"/>
    <property type="project" value="UniProtKB-ARBA"/>
</dbReference>
<keyword evidence="4" id="KW-0378">Hydrolase</keyword>
<evidence type="ECO:0000256" key="2">
    <source>
        <dbReference type="ARBA" id="ARBA00008664"/>
    </source>
</evidence>
<dbReference type="OrthoDB" id="5294698at2"/>
<evidence type="ECO:0000256" key="5">
    <source>
        <dbReference type="ARBA" id="ARBA00022963"/>
    </source>
</evidence>
<keyword evidence="5" id="KW-0442">Lipid degradation</keyword>
<gene>
    <name evidence="9" type="ORF">CRV09_03570</name>
</gene>
<dbReference type="InterPro" id="IPR025202">
    <property type="entry name" value="PLD-like_dom"/>
</dbReference>